<dbReference type="STRING" id="3075.A0A087SR79"/>
<dbReference type="PANTHER" id="PTHR12864">
    <property type="entry name" value="RAN BINDING PROTEIN 9-RELATED"/>
    <property type="match status" value="1"/>
</dbReference>
<dbReference type="AlphaFoldDB" id="A0A087SR79"/>
<evidence type="ECO:0000313" key="2">
    <source>
        <dbReference type="EMBL" id="KFM28233.1"/>
    </source>
</evidence>
<dbReference type="InterPro" id="IPR013144">
    <property type="entry name" value="CRA_dom"/>
</dbReference>
<dbReference type="InterPro" id="IPR050618">
    <property type="entry name" value="Ubq-SigPath_Reg"/>
</dbReference>
<dbReference type="Pfam" id="PF10607">
    <property type="entry name" value="CTLH"/>
    <property type="match status" value="1"/>
</dbReference>
<dbReference type="RefSeq" id="XP_011401246.1">
    <property type="nucleotide sequence ID" value="XM_011402944.1"/>
</dbReference>
<gene>
    <name evidence="2" type="ORF">F751_7000</name>
</gene>
<organism evidence="2 3">
    <name type="scientific">Auxenochlorella protothecoides</name>
    <name type="common">Green microalga</name>
    <name type="synonym">Chlorella protothecoides</name>
    <dbReference type="NCBI Taxonomy" id="3075"/>
    <lineage>
        <taxon>Eukaryota</taxon>
        <taxon>Viridiplantae</taxon>
        <taxon>Chlorophyta</taxon>
        <taxon>core chlorophytes</taxon>
        <taxon>Trebouxiophyceae</taxon>
        <taxon>Chlorellales</taxon>
        <taxon>Chlorellaceae</taxon>
        <taxon>Auxenochlorella</taxon>
    </lineage>
</organism>
<evidence type="ECO:0000313" key="3">
    <source>
        <dbReference type="Proteomes" id="UP000028924"/>
    </source>
</evidence>
<dbReference type="InterPro" id="IPR006595">
    <property type="entry name" value="CTLH_C"/>
</dbReference>
<dbReference type="PROSITE" id="PS50897">
    <property type="entry name" value="CTLH"/>
    <property type="match status" value="1"/>
</dbReference>
<evidence type="ECO:0000259" key="1">
    <source>
        <dbReference type="PROSITE" id="PS50897"/>
    </source>
</evidence>
<protein>
    <submittedName>
        <fullName evidence="2">Glucose-induced degradation protein 8-like protein</fullName>
    </submittedName>
</protein>
<dbReference type="Pfam" id="PF08513">
    <property type="entry name" value="LisH"/>
    <property type="match status" value="1"/>
</dbReference>
<dbReference type="SMART" id="SM00757">
    <property type="entry name" value="CRA"/>
    <property type="match status" value="1"/>
</dbReference>
<reference evidence="2 3" key="1">
    <citation type="journal article" date="2014" name="BMC Genomics">
        <title>Oil accumulation mechanisms of the oleaginous microalga Chlorella protothecoides revealed through its genome, transcriptomes, and proteomes.</title>
        <authorList>
            <person name="Gao C."/>
            <person name="Wang Y."/>
            <person name="Shen Y."/>
            <person name="Yan D."/>
            <person name="He X."/>
            <person name="Dai J."/>
            <person name="Wu Q."/>
        </authorList>
    </citation>
    <scope>NUCLEOTIDE SEQUENCE [LARGE SCALE GENOMIC DNA]</scope>
    <source>
        <strain evidence="2 3">0710</strain>
    </source>
</reference>
<dbReference type="Proteomes" id="UP000028924">
    <property type="component" value="Unassembled WGS sequence"/>
</dbReference>
<dbReference type="InterPro" id="IPR006594">
    <property type="entry name" value="LisH"/>
</dbReference>
<sequence length="205" mass="22915">MNNFVMDYLVTEGYYEAAVAFGRETGTTTSANVSSAIERTQIRKAIQDGDIQLAMELLNDAHPQILEEQSGLLFHLQQQQVIELIRAGRTEAALDYAQEYLAPRSENNPNLLLELERTMALLIFDDVSTSPLADLMDVAQRQKTADEVNPCILRTQLEEAESQLPVLLKLMLWMQDRLKGKVVFPVIEDVLVAEPILAPSNEAAT</sequence>
<dbReference type="GeneID" id="23618391"/>
<dbReference type="OrthoDB" id="2415936at2759"/>
<dbReference type="KEGG" id="apro:F751_7000"/>
<accession>A0A087SR79</accession>
<dbReference type="EMBL" id="KL662165">
    <property type="protein sequence ID" value="KFM28233.1"/>
    <property type="molecule type" value="Genomic_DNA"/>
</dbReference>
<dbReference type="eggNOG" id="KOG2659">
    <property type="taxonomic scope" value="Eukaryota"/>
</dbReference>
<name>A0A087SR79_AUXPR</name>
<dbReference type="SMART" id="SM00668">
    <property type="entry name" value="CTLH"/>
    <property type="match status" value="1"/>
</dbReference>
<dbReference type="PROSITE" id="PS50896">
    <property type="entry name" value="LISH"/>
    <property type="match status" value="1"/>
</dbReference>
<dbReference type="InterPro" id="IPR024964">
    <property type="entry name" value="CTLH/CRA"/>
</dbReference>
<keyword evidence="3" id="KW-1185">Reference proteome</keyword>
<feature type="domain" description="CTLH" evidence="1">
    <location>
        <begin position="35"/>
        <end position="92"/>
    </location>
</feature>
<proteinExistence type="predicted"/>